<dbReference type="InterPro" id="IPR003689">
    <property type="entry name" value="ZIP"/>
</dbReference>
<dbReference type="KEGG" id="mbq:K668_03535"/>
<keyword evidence="2 5" id="KW-0812">Transmembrane</keyword>
<feature type="transmembrane region" description="Helical" evidence="5">
    <location>
        <begin position="243"/>
        <end position="264"/>
    </location>
</feature>
<keyword evidence="4 5" id="KW-0472">Membrane</keyword>
<dbReference type="PATRIC" id="fig|1316930.3.peg.722"/>
<evidence type="ECO:0008006" key="8">
    <source>
        <dbReference type="Google" id="ProtNLM"/>
    </source>
</evidence>
<dbReference type="SUPFAM" id="SSF103473">
    <property type="entry name" value="MFS general substrate transporter"/>
    <property type="match status" value="1"/>
</dbReference>
<dbReference type="Proteomes" id="UP000027182">
    <property type="component" value="Chromosome"/>
</dbReference>
<dbReference type="HOGENOM" id="CLU_065559_0_0_14"/>
<proteinExistence type="predicted"/>
<dbReference type="InterPro" id="IPR036259">
    <property type="entry name" value="MFS_trans_sf"/>
</dbReference>
<comment type="subcellular location">
    <subcellularLocation>
        <location evidence="1">Membrane</location>
        <topology evidence="1">Multi-pass membrane protein</topology>
    </subcellularLocation>
</comment>
<dbReference type="AlphaFoldDB" id="A0A059Y9E6"/>
<protein>
    <recommendedName>
        <fullName evidence="8">ZIP Zinc transporter</fullName>
    </recommendedName>
</protein>
<evidence type="ECO:0000256" key="5">
    <source>
        <dbReference type="SAM" id="Phobius"/>
    </source>
</evidence>
<dbReference type="Pfam" id="PF02535">
    <property type="entry name" value="Zip"/>
    <property type="match status" value="1"/>
</dbReference>
<feature type="transmembrane region" description="Helical" evidence="5">
    <location>
        <begin position="20"/>
        <end position="43"/>
    </location>
</feature>
<accession>A0A059Y9E6</accession>
<reference evidence="6 7" key="1">
    <citation type="submission" date="2013-04" db="EMBL/GenBank/DDBJ databases">
        <authorList>
            <person name="Lin L."/>
            <person name="Zeng Z."/>
            <person name="Xie J."/>
            <person name="Luo L."/>
            <person name="Yang Z."/>
            <person name="Liang W."/>
            <person name="Lin H."/>
            <person name="Dong C."/>
            <person name="Sun Y."/>
        </authorList>
    </citation>
    <scope>NUCLEOTIDE SEQUENCE [LARGE SCALE GENOMIC DNA]</scope>
    <source>
        <strain evidence="6 7">CQ-W70</strain>
    </source>
</reference>
<dbReference type="GO" id="GO:0046873">
    <property type="term" value="F:metal ion transmembrane transporter activity"/>
    <property type="evidence" value="ECO:0007669"/>
    <property type="project" value="InterPro"/>
</dbReference>
<keyword evidence="3 5" id="KW-1133">Transmembrane helix</keyword>
<evidence type="ECO:0000256" key="3">
    <source>
        <dbReference type="ARBA" id="ARBA00022989"/>
    </source>
</evidence>
<feature type="transmembrane region" description="Helical" evidence="5">
    <location>
        <begin position="95"/>
        <end position="117"/>
    </location>
</feature>
<dbReference type="RefSeq" id="WP_013955026.1">
    <property type="nucleotide sequence ID" value="NZ_CP005933.1"/>
</dbReference>
<feature type="transmembrane region" description="Helical" evidence="5">
    <location>
        <begin position="276"/>
        <end position="295"/>
    </location>
</feature>
<evidence type="ECO:0000313" key="7">
    <source>
        <dbReference type="Proteomes" id="UP000027182"/>
    </source>
</evidence>
<feature type="transmembrane region" description="Helical" evidence="5">
    <location>
        <begin position="307"/>
        <end position="328"/>
    </location>
</feature>
<evidence type="ECO:0000256" key="4">
    <source>
        <dbReference type="ARBA" id="ARBA00023136"/>
    </source>
</evidence>
<evidence type="ECO:0000256" key="1">
    <source>
        <dbReference type="ARBA" id="ARBA00004141"/>
    </source>
</evidence>
<feature type="transmembrane region" description="Helical" evidence="5">
    <location>
        <begin position="211"/>
        <end position="231"/>
    </location>
</feature>
<sequence>MTKYWNALYSSLGYNQPLAIFIAIIIVFILIALIPFLVNLIFAYTKEKLNSKGTVLLYAFMCGFFLTMATFGFLKESLEISSINTGAILNNDLKIYGWNILVVVGGLIIGIGFAALVRQLVRKSINSKIATDRSARLFLHSHDIGHDHTDLDHHEHEIAPSHDIKVATNAQSKPTYKLVAILLLLLHRIPEGFLIGFIISGIENKGITSTSVAFLISLILHLIPEQVLFYYRQREIGWSRAKALFISTLCLLLFLPAMLLGGYLGKYIYNIWQLRALVQSFIAGIFIFISILEFLPEFYHAHHDKKLFFWTIFVFMIGIIFCAFVLSFHKHGQGI</sequence>
<feature type="transmembrane region" description="Helical" evidence="5">
    <location>
        <begin position="178"/>
        <end position="199"/>
    </location>
</feature>
<name>A0A059Y9E6_MYCBV</name>
<dbReference type="GO" id="GO:0016020">
    <property type="term" value="C:membrane"/>
    <property type="evidence" value="ECO:0007669"/>
    <property type="project" value="UniProtKB-SubCell"/>
</dbReference>
<organism evidence="6 7">
    <name type="scientific">Mycoplasmopsis bovis CQ-W70</name>
    <dbReference type="NCBI Taxonomy" id="1316930"/>
    <lineage>
        <taxon>Bacteria</taxon>
        <taxon>Bacillati</taxon>
        <taxon>Mycoplasmatota</taxon>
        <taxon>Mycoplasmoidales</taxon>
        <taxon>Metamycoplasmataceae</taxon>
        <taxon>Mycoplasmopsis</taxon>
    </lineage>
</organism>
<evidence type="ECO:0000256" key="2">
    <source>
        <dbReference type="ARBA" id="ARBA00022692"/>
    </source>
</evidence>
<dbReference type="EMBL" id="CP005933">
    <property type="protein sequence ID" value="AIA34277.1"/>
    <property type="molecule type" value="Genomic_DNA"/>
</dbReference>
<gene>
    <name evidence="6" type="ORF">K668_03535</name>
</gene>
<evidence type="ECO:0000313" key="6">
    <source>
        <dbReference type="EMBL" id="AIA34277.1"/>
    </source>
</evidence>
<feature type="transmembrane region" description="Helical" evidence="5">
    <location>
        <begin position="55"/>
        <end position="75"/>
    </location>
</feature>